<evidence type="ECO:0000313" key="2">
    <source>
        <dbReference type="Proteomes" id="UP000664859"/>
    </source>
</evidence>
<dbReference type="Proteomes" id="UP000664859">
    <property type="component" value="Unassembled WGS sequence"/>
</dbReference>
<dbReference type="AlphaFoldDB" id="A0A835Z4W3"/>
<gene>
    <name evidence="1" type="ORF">JKP88DRAFT_311556</name>
</gene>
<name>A0A835Z4W3_9STRA</name>
<keyword evidence="2" id="KW-1185">Reference proteome</keyword>
<evidence type="ECO:0000313" key="1">
    <source>
        <dbReference type="EMBL" id="KAG5185722.1"/>
    </source>
</evidence>
<protein>
    <submittedName>
        <fullName evidence="1">Uncharacterized protein</fullName>
    </submittedName>
</protein>
<accession>A0A835Z4W3</accession>
<organism evidence="1 2">
    <name type="scientific">Tribonema minus</name>
    <dbReference type="NCBI Taxonomy" id="303371"/>
    <lineage>
        <taxon>Eukaryota</taxon>
        <taxon>Sar</taxon>
        <taxon>Stramenopiles</taxon>
        <taxon>Ochrophyta</taxon>
        <taxon>PX clade</taxon>
        <taxon>Xanthophyceae</taxon>
        <taxon>Tribonematales</taxon>
        <taxon>Tribonemataceae</taxon>
        <taxon>Tribonema</taxon>
    </lineage>
</organism>
<comment type="caution">
    <text evidence="1">The sequence shown here is derived from an EMBL/GenBank/DDBJ whole genome shotgun (WGS) entry which is preliminary data.</text>
</comment>
<proteinExistence type="predicted"/>
<sequence>MEHCRARTQRARADAFWQALKEDIDSSTKQEQAAKAKPPMLKMGSVGKLMNAVAAAKVRSQAQSQQLSDSLSDSKSDSKAAPVKSGRWAALTRAAAKKFAIDPSDPRKMVWDNLHFKVRHAQPNQTHSKARTTSFTIARSALHACRNFSQIVGCAVVYRVLVVPWRVAFAAPSAGACFAWEAAIAALCAADIVARFATGRRDGDTDVLVVDHK</sequence>
<dbReference type="EMBL" id="JAFCMP010000124">
    <property type="protein sequence ID" value="KAG5185722.1"/>
    <property type="molecule type" value="Genomic_DNA"/>
</dbReference>
<reference evidence="1" key="1">
    <citation type="submission" date="2021-02" db="EMBL/GenBank/DDBJ databases">
        <title>First Annotated Genome of the Yellow-green Alga Tribonema minus.</title>
        <authorList>
            <person name="Mahan K.M."/>
        </authorList>
    </citation>
    <scope>NUCLEOTIDE SEQUENCE</scope>
    <source>
        <strain evidence="1">UTEX B ZZ1240</strain>
    </source>
</reference>